<evidence type="ECO:0000256" key="14">
    <source>
        <dbReference type="SAM" id="MobiDB-lite"/>
    </source>
</evidence>
<dbReference type="SUPFAM" id="SSF88697">
    <property type="entry name" value="PUA domain-like"/>
    <property type="match status" value="1"/>
</dbReference>
<feature type="region of interest" description="Disordered" evidence="14">
    <location>
        <begin position="80"/>
        <end position="130"/>
    </location>
</feature>
<dbReference type="CDD" id="cd01797">
    <property type="entry name" value="Ubl_UHRF"/>
    <property type="match status" value="1"/>
</dbReference>
<dbReference type="PROSITE" id="PS00518">
    <property type="entry name" value="ZF_RING_1"/>
    <property type="match status" value="1"/>
</dbReference>
<keyword evidence="11" id="KW-0131">Cell cycle</keyword>
<reference evidence="20" key="2">
    <citation type="submission" date="2025-08" db="UniProtKB">
        <authorList>
            <consortium name="RefSeq"/>
        </authorList>
    </citation>
    <scope>IDENTIFICATION</scope>
    <source>
        <strain evidence="20">S238N-H82</strain>
        <tissue evidence="20">Testes</tissue>
    </source>
</reference>
<comment type="pathway">
    <text evidence="2">Protein modification; protein ubiquitination.</text>
</comment>
<dbReference type="SUPFAM" id="SSF57903">
    <property type="entry name" value="FYVE/PHD zinc finger"/>
    <property type="match status" value="1"/>
</dbReference>
<dbReference type="OMA" id="PNCDECE"/>
<organism evidence="19 20">
    <name type="scientific">Branchiostoma floridae</name>
    <name type="common">Florida lancelet</name>
    <name type="synonym">Amphioxus</name>
    <dbReference type="NCBI Taxonomy" id="7739"/>
    <lineage>
        <taxon>Eukaryota</taxon>
        <taxon>Metazoa</taxon>
        <taxon>Chordata</taxon>
        <taxon>Cephalochordata</taxon>
        <taxon>Leptocardii</taxon>
        <taxon>Amphioxiformes</taxon>
        <taxon>Branchiostomatidae</taxon>
        <taxon>Branchiostoma</taxon>
    </lineage>
</organism>
<dbReference type="GO" id="GO:0003677">
    <property type="term" value="F:DNA binding"/>
    <property type="evidence" value="ECO:0007669"/>
    <property type="project" value="UniProtKB-KW"/>
</dbReference>
<reference evidence="19" key="1">
    <citation type="journal article" date="2020" name="Nat. Ecol. Evol.">
        <title>Deeply conserved synteny resolves early events in vertebrate evolution.</title>
        <authorList>
            <person name="Simakov O."/>
            <person name="Marletaz F."/>
            <person name="Yue J.X."/>
            <person name="O'Connell B."/>
            <person name="Jenkins J."/>
            <person name="Brandt A."/>
            <person name="Calef R."/>
            <person name="Tung C.H."/>
            <person name="Huang T.K."/>
            <person name="Schmutz J."/>
            <person name="Satoh N."/>
            <person name="Yu J.K."/>
            <person name="Putnam N.H."/>
            <person name="Green R.E."/>
            <person name="Rokhsar D.S."/>
        </authorList>
    </citation>
    <scope>NUCLEOTIDE SEQUENCE [LARGE SCALE GENOMIC DNA]</scope>
    <source>
        <strain evidence="19">S238N-H82</strain>
    </source>
</reference>
<dbReference type="KEGG" id="bfo:118431750"/>
<keyword evidence="19" id="KW-1185">Reference proteome</keyword>
<dbReference type="GO" id="GO:0005634">
    <property type="term" value="C:nucleus"/>
    <property type="evidence" value="ECO:0007669"/>
    <property type="project" value="UniProtKB-SubCell"/>
</dbReference>
<keyword evidence="8" id="KW-0862">Zinc</keyword>
<dbReference type="FunFam" id="3.10.20.90:FF:000465">
    <property type="entry name" value="E3 ubiquitin-protein ligase UHRF1-like Protein"/>
    <property type="match status" value="1"/>
</dbReference>
<dbReference type="FunFam" id="2.30.30.1150:FF:000013">
    <property type="entry name" value="Uncharacterized protein"/>
    <property type="match status" value="1"/>
</dbReference>
<feature type="domain" description="Ubiquitin-like" evidence="16">
    <location>
        <begin position="1"/>
        <end position="75"/>
    </location>
</feature>
<feature type="compositionally biased region" description="Polar residues" evidence="14">
    <location>
        <begin position="243"/>
        <end position="262"/>
    </location>
</feature>
<keyword evidence="10 13" id="KW-0539">Nucleus</keyword>
<dbReference type="FunFam" id="3.30.40.10:FF:000066">
    <property type="entry name" value="E3 ubiquitin-protein ligase UHRF2 isoform X1"/>
    <property type="match status" value="1"/>
</dbReference>
<dbReference type="InterPro" id="IPR047466">
    <property type="entry name" value="RING-HC_UHRF2"/>
</dbReference>
<dbReference type="InterPro" id="IPR015947">
    <property type="entry name" value="PUA-like_sf"/>
</dbReference>
<dbReference type="Gene3D" id="3.30.40.10">
    <property type="entry name" value="Zinc/RING finger domain, C3HC4 (zinc finger)"/>
    <property type="match status" value="1"/>
</dbReference>
<dbReference type="CDD" id="cd16770">
    <property type="entry name" value="RING-HC_UHRF2"/>
    <property type="match status" value="1"/>
</dbReference>
<evidence type="ECO:0000256" key="5">
    <source>
        <dbReference type="ARBA" id="ARBA00022723"/>
    </source>
</evidence>
<dbReference type="AlphaFoldDB" id="A0A9J7MF82"/>
<dbReference type="Gene3D" id="2.30.280.10">
    <property type="entry name" value="SRA-YDG"/>
    <property type="match status" value="1"/>
</dbReference>
<dbReference type="PANTHER" id="PTHR14140:SF45">
    <property type="entry name" value="RING-TYPE E3 UBIQUITIN TRANSFERASE"/>
    <property type="match status" value="1"/>
</dbReference>
<comment type="subcellular location">
    <subcellularLocation>
        <location evidence="13">Nucleus</location>
    </subcellularLocation>
</comment>
<dbReference type="InterPro" id="IPR029071">
    <property type="entry name" value="Ubiquitin-like_domsf"/>
</dbReference>
<dbReference type="SUPFAM" id="SSF57850">
    <property type="entry name" value="RING/U-box"/>
    <property type="match status" value="1"/>
</dbReference>
<dbReference type="GO" id="GO:0044027">
    <property type="term" value="P:negative regulation of gene expression via chromosomal CpG island methylation"/>
    <property type="evidence" value="ECO:0000318"/>
    <property type="project" value="GO_Central"/>
</dbReference>
<feature type="compositionally biased region" description="Polar residues" evidence="14">
    <location>
        <begin position="121"/>
        <end position="130"/>
    </location>
</feature>
<evidence type="ECO:0000256" key="10">
    <source>
        <dbReference type="ARBA" id="ARBA00023242"/>
    </source>
</evidence>
<dbReference type="GeneID" id="118431750"/>
<dbReference type="InterPro" id="IPR000626">
    <property type="entry name" value="Ubiquitin-like_dom"/>
</dbReference>
<dbReference type="Pfam" id="PF02182">
    <property type="entry name" value="SAD_SRA"/>
    <property type="match status" value="1"/>
</dbReference>
<feature type="region of interest" description="Disordered" evidence="14">
    <location>
        <begin position="745"/>
        <end position="783"/>
    </location>
</feature>
<gene>
    <name evidence="20" type="primary">LOC118431750</name>
</gene>
<dbReference type="PROSITE" id="PS50053">
    <property type="entry name" value="UBIQUITIN_2"/>
    <property type="match status" value="1"/>
</dbReference>
<evidence type="ECO:0000256" key="8">
    <source>
        <dbReference type="ARBA" id="ARBA00022833"/>
    </source>
</evidence>
<dbReference type="PROSITE" id="PS50016">
    <property type="entry name" value="ZF_PHD_2"/>
    <property type="match status" value="1"/>
</dbReference>
<dbReference type="SMART" id="SM00184">
    <property type="entry name" value="RING"/>
    <property type="match status" value="2"/>
</dbReference>
<feature type="region of interest" description="Disordered" evidence="14">
    <location>
        <begin position="167"/>
        <end position="295"/>
    </location>
</feature>
<dbReference type="Proteomes" id="UP000001554">
    <property type="component" value="Chromosome 15"/>
</dbReference>
<evidence type="ECO:0000313" key="20">
    <source>
        <dbReference type="RefSeq" id="XP_035698939.1"/>
    </source>
</evidence>
<feature type="domain" description="RING-type" evidence="17">
    <location>
        <begin position="824"/>
        <end position="863"/>
    </location>
</feature>
<protein>
    <recommendedName>
        <fullName evidence="3">RING-type E3 ubiquitin transferase</fullName>
        <ecNumber evidence="3">2.3.2.27</ecNumber>
    </recommendedName>
</protein>
<evidence type="ECO:0000259" key="17">
    <source>
        <dbReference type="PROSITE" id="PS50089"/>
    </source>
</evidence>
<evidence type="ECO:0000256" key="9">
    <source>
        <dbReference type="ARBA" id="ARBA00023125"/>
    </source>
</evidence>
<dbReference type="InterPro" id="IPR036987">
    <property type="entry name" value="SRA-YDG_sf"/>
</dbReference>
<keyword evidence="7" id="KW-0833">Ubl conjugation pathway</keyword>
<evidence type="ECO:0000256" key="7">
    <source>
        <dbReference type="ARBA" id="ARBA00022786"/>
    </source>
</evidence>
<evidence type="ECO:0000313" key="19">
    <source>
        <dbReference type="Proteomes" id="UP000001554"/>
    </source>
</evidence>
<dbReference type="Pfam" id="PF00240">
    <property type="entry name" value="ubiquitin"/>
    <property type="match status" value="1"/>
</dbReference>
<evidence type="ECO:0000259" key="16">
    <source>
        <dbReference type="PROSITE" id="PS50053"/>
    </source>
</evidence>
<dbReference type="InterPro" id="IPR011011">
    <property type="entry name" value="Znf_FYVE_PHD"/>
</dbReference>
<dbReference type="InterPro" id="IPR019787">
    <property type="entry name" value="Znf_PHD-finger"/>
</dbReference>
<dbReference type="Gene3D" id="2.30.30.1150">
    <property type="match status" value="1"/>
</dbReference>
<dbReference type="GO" id="GO:0061630">
    <property type="term" value="F:ubiquitin protein ligase activity"/>
    <property type="evidence" value="ECO:0000318"/>
    <property type="project" value="GO_Central"/>
</dbReference>
<keyword evidence="5" id="KW-0479">Metal-binding</keyword>
<evidence type="ECO:0000256" key="2">
    <source>
        <dbReference type="ARBA" id="ARBA00004906"/>
    </source>
</evidence>
<dbReference type="CDD" id="cd20388">
    <property type="entry name" value="Tudor_UHRF_rpt2"/>
    <property type="match status" value="1"/>
</dbReference>
<dbReference type="InterPro" id="IPR001965">
    <property type="entry name" value="Znf_PHD"/>
</dbReference>
<evidence type="ECO:0000256" key="1">
    <source>
        <dbReference type="ARBA" id="ARBA00000900"/>
    </source>
</evidence>
<dbReference type="SMART" id="SM00249">
    <property type="entry name" value="PHD"/>
    <property type="match status" value="1"/>
</dbReference>
<dbReference type="FunFam" id="2.30.280.10:FF:000001">
    <property type="entry name" value="E3 ubiquitin-protein ligase UHRF1 isoform 1"/>
    <property type="match status" value="1"/>
</dbReference>
<comment type="catalytic activity">
    <reaction evidence="1">
        <text>S-ubiquitinyl-[E2 ubiquitin-conjugating enzyme]-L-cysteine + [acceptor protein]-L-lysine = [E2 ubiquitin-conjugating enzyme]-L-cysteine + N(6)-ubiquitinyl-[acceptor protein]-L-lysine.</text>
        <dbReference type="EC" id="2.3.2.27"/>
    </reaction>
</comment>
<feature type="compositionally biased region" description="Polar residues" evidence="14">
    <location>
        <begin position="80"/>
        <end position="91"/>
    </location>
</feature>
<dbReference type="Gene3D" id="2.30.30.140">
    <property type="match status" value="1"/>
</dbReference>
<dbReference type="RefSeq" id="XP_035698939.1">
    <property type="nucleotide sequence ID" value="XM_035843046.1"/>
</dbReference>
<dbReference type="GO" id="GO:0008270">
    <property type="term" value="F:zinc ion binding"/>
    <property type="evidence" value="ECO:0007669"/>
    <property type="project" value="UniProtKB-KW"/>
</dbReference>
<dbReference type="InterPro" id="IPR017907">
    <property type="entry name" value="Znf_RING_CS"/>
</dbReference>
<dbReference type="Gene3D" id="3.10.20.90">
    <property type="entry name" value="Phosphatidylinositol 3-kinase Catalytic Subunit, Chain A, domain 1"/>
    <property type="match status" value="1"/>
</dbReference>
<evidence type="ECO:0000256" key="4">
    <source>
        <dbReference type="ARBA" id="ARBA00022679"/>
    </source>
</evidence>
<dbReference type="InterPro" id="IPR021991">
    <property type="entry name" value="TTD_dom"/>
</dbReference>
<dbReference type="CDD" id="cd15525">
    <property type="entry name" value="PHD_UHRF1_2"/>
    <property type="match status" value="1"/>
</dbReference>
<accession>A0A9J7MF82</accession>
<evidence type="ECO:0000256" key="13">
    <source>
        <dbReference type="PROSITE-ProRule" id="PRU00358"/>
    </source>
</evidence>
<dbReference type="Pfam" id="PF00628">
    <property type="entry name" value="PHD"/>
    <property type="match status" value="1"/>
</dbReference>
<sequence>MWIQVRTMDGKRQVQIDGLSKLTKIEELRGRVEELFDDSPPDRQRLFYRGKQLEDGHTLFDYSVGLNEIIQLLVRPAATNQSGGSSVATETASDKEEPMEELEPSTPSDTPMTNGDVDSDTGLSDPSTSGQVEQIKGLYAVGDLVDARDLRIGAWFEATILKITQASETDDVSSDNKDNSQGTVESKDLAAAATTTDISVQGSSNSRLNGTSESRLSEDGEESSTSGGTSPAPAAQSGKGADKTTSQETEETNGSADVQATSPGKDASEDMEVDGLPNGASAEHVLENGHGSSTGAEEGLVYHVKFEDYEDEIAQLRSVDIRPRARTVVPFDDVQEGMLVMANYNPDEPKERGYWYDIEVTAKKSKRTNKELFGRILLGSRGDSIEDCRVIFTEEIFKIEKAGECPNVNINQVNGDDMDDLRRKKTPECMQCLDDPNKKCKHCNCHVCGGKEDPDKQLLCDECDSAFHMYCLTPPMEVLPDDDEWYCPLCRNDTSEIVRVGEKLKESKKKSKMASAKGTSTRDWGKGMACVGRTKVCNLVPPNHFGPIPGVPVGTMWKFRVQASEAGVHRPHVSGIHGRETEGAYSIVLSGGYEDDKDDGEEFLYTGSGGRDLSGNKRTAEQSCDQKLTKMNLALARNCAAALDTKKGADSKERWQEGKPVRVLRNCKGRKHSTYAPEEGNRYDGIYKIVKYWPAKGKSGFLVWRYKLRRDDPEAAPWTKEGQKTVKKLGLTMQYPDGYLEAQAAKEKEKEGGTPAKGKGKRKRGSDDEGTPQKKKGGALREVSAEVQKMLKEDEKNKKLWDEALKAAKGGDSFLPKVEETFLCICCQELVFQPVSTECGHNVCKACLQRSFRAEVYCCPACRHDLGKGYSMATNKPLQAILNLLFPGYSAGR</sequence>
<name>A0A9J7MF82_BRAFL</name>
<dbReference type="PANTHER" id="PTHR14140">
    <property type="entry name" value="E3 UBIQUITIN-PROTEIN LIGASE UHRF-RELATED"/>
    <property type="match status" value="1"/>
</dbReference>
<proteinExistence type="predicted"/>
<dbReference type="SUPFAM" id="SSF54236">
    <property type="entry name" value="Ubiquitin-like"/>
    <property type="match status" value="1"/>
</dbReference>
<keyword evidence="9" id="KW-0238">DNA-binding</keyword>
<evidence type="ECO:0000259" key="18">
    <source>
        <dbReference type="PROSITE" id="PS51015"/>
    </source>
</evidence>
<dbReference type="InterPro" id="IPR013083">
    <property type="entry name" value="Znf_RING/FYVE/PHD"/>
</dbReference>
<feature type="domain" description="YDG" evidence="18">
    <location>
        <begin position="546"/>
        <end position="710"/>
    </location>
</feature>
<dbReference type="SMART" id="SM00466">
    <property type="entry name" value="SRA"/>
    <property type="match status" value="1"/>
</dbReference>
<feature type="compositionally biased region" description="Polar residues" evidence="14">
    <location>
        <begin position="193"/>
        <end position="214"/>
    </location>
</feature>
<dbReference type="EC" id="2.3.2.27" evidence="3"/>
<dbReference type="Pfam" id="PF12148">
    <property type="entry name" value="TTD"/>
    <property type="match status" value="2"/>
</dbReference>
<dbReference type="InterPro" id="IPR045134">
    <property type="entry name" value="UHRF1/2-like"/>
</dbReference>
<dbReference type="PROSITE" id="PS50089">
    <property type="entry name" value="ZF_RING_2"/>
    <property type="match status" value="2"/>
</dbReference>
<dbReference type="PROSITE" id="PS51015">
    <property type="entry name" value="YDG"/>
    <property type="match status" value="1"/>
</dbReference>
<dbReference type="GO" id="GO:0016567">
    <property type="term" value="P:protein ubiquitination"/>
    <property type="evidence" value="ECO:0000318"/>
    <property type="project" value="GO_Central"/>
</dbReference>
<keyword evidence="4" id="KW-0808">Transferase</keyword>
<feature type="domain" description="RING-type" evidence="17">
    <location>
        <begin position="445"/>
        <end position="491"/>
    </location>
</feature>
<evidence type="ECO:0000256" key="12">
    <source>
        <dbReference type="PROSITE-ProRule" id="PRU00175"/>
    </source>
</evidence>
<dbReference type="InterPro" id="IPR003105">
    <property type="entry name" value="SRA_YDG"/>
</dbReference>
<evidence type="ECO:0000256" key="6">
    <source>
        <dbReference type="ARBA" id="ARBA00022771"/>
    </source>
</evidence>
<evidence type="ECO:0000259" key="15">
    <source>
        <dbReference type="PROSITE" id="PS50016"/>
    </source>
</evidence>
<dbReference type="SMART" id="SM00213">
    <property type="entry name" value="UBQ"/>
    <property type="match status" value="1"/>
</dbReference>
<feature type="domain" description="PHD-type" evidence="15">
    <location>
        <begin position="442"/>
        <end position="493"/>
    </location>
</feature>
<dbReference type="OrthoDB" id="2270193at2759"/>
<dbReference type="InterPro" id="IPR001841">
    <property type="entry name" value="Znf_RING"/>
</dbReference>
<keyword evidence="6 12" id="KW-0863">Zinc-finger</keyword>
<evidence type="ECO:0000256" key="3">
    <source>
        <dbReference type="ARBA" id="ARBA00012483"/>
    </source>
</evidence>
<evidence type="ECO:0000256" key="11">
    <source>
        <dbReference type="ARBA" id="ARBA00023306"/>
    </source>
</evidence>